<dbReference type="Gene3D" id="3.10.450.50">
    <property type="match status" value="1"/>
</dbReference>
<evidence type="ECO:0000313" key="3">
    <source>
        <dbReference type="EMBL" id="KIC62719.1"/>
    </source>
</evidence>
<feature type="signal peptide" evidence="1">
    <location>
        <begin position="1"/>
        <end position="23"/>
    </location>
</feature>
<organism evidence="3 4">
    <name type="scientific">Chryseobacterium taiwanense</name>
    <dbReference type="NCBI Taxonomy" id="363331"/>
    <lineage>
        <taxon>Bacteria</taxon>
        <taxon>Pseudomonadati</taxon>
        <taxon>Bacteroidota</taxon>
        <taxon>Flavobacteriia</taxon>
        <taxon>Flavobacteriales</taxon>
        <taxon>Weeksellaceae</taxon>
        <taxon>Chryseobacterium group</taxon>
        <taxon>Chryseobacterium</taxon>
    </lineage>
</organism>
<proteinExistence type="predicted"/>
<dbReference type="AlphaFoldDB" id="A0A0B4CN85"/>
<dbReference type="SUPFAM" id="SSF54427">
    <property type="entry name" value="NTF2-like"/>
    <property type="match status" value="1"/>
</dbReference>
<evidence type="ECO:0000256" key="1">
    <source>
        <dbReference type="SAM" id="SignalP"/>
    </source>
</evidence>
<evidence type="ECO:0000259" key="2">
    <source>
        <dbReference type="Pfam" id="PF12680"/>
    </source>
</evidence>
<comment type="caution">
    <text evidence="3">The sequence shown here is derived from an EMBL/GenBank/DDBJ whole genome shotgun (WGS) entry which is preliminary data.</text>
</comment>
<protein>
    <submittedName>
        <fullName evidence="3">Ketosteroid isomerase</fullName>
    </submittedName>
</protein>
<accession>A0A0B4CN85</accession>
<dbReference type="InterPro" id="IPR032710">
    <property type="entry name" value="NTF2-like_dom_sf"/>
</dbReference>
<dbReference type="Pfam" id="PF12680">
    <property type="entry name" value="SnoaL_2"/>
    <property type="match status" value="1"/>
</dbReference>
<dbReference type="Proteomes" id="UP000031167">
    <property type="component" value="Unassembled WGS sequence"/>
</dbReference>
<dbReference type="STRING" id="363331.RM51_11050"/>
<evidence type="ECO:0000313" key="4">
    <source>
        <dbReference type="Proteomes" id="UP000031167"/>
    </source>
</evidence>
<dbReference type="RefSeq" id="WP_039369088.1">
    <property type="nucleotide sequence ID" value="NZ_JWTA01000008.1"/>
</dbReference>
<dbReference type="InterPro" id="IPR037401">
    <property type="entry name" value="SnoaL-like"/>
</dbReference>
<gene>
    <name evidence="3" type="ORF">RM51_11050</name>
</gene>
<feature type="chain" id="PRO_5002088234" evidence="1">
    <location>
        <begin position="24"/>
        <end position="156"/>
    </location>
</feature>
<dbReference type="OrthoDB" id="1450423at2"/>
<dbReference type="GO" id="GO:0016853">
    <property type="term" value="F:isomerase activity"/>
    <property type="evidence" value="ECO:0007669"/>
    <property type="project" value="UniProtKB-KW"/>
</dbReference>
<reference evidence="3 4" key="1">
    <citation type="submission" date="2014-12" db="EMBL/GenBank/DDBJ databases">
        <title>Genome sequencing of Chryseobacterium taiwanense TPW19.</title>
        <authorList>
            <person name="Tan P.W."/>
            <person name="Chan K.-G."/>
        </authorList>
    </citation>
    <scope>NUCLEOTIDE SEQUENCE [LARGE SCALE GENOMIC DNA]</scope>
    <source>
        <strain evidence="3 4">TPW19</strain>
    </source>
</reference>
<dbReference type="EMBL" id="JWTA01000008">
    <property type="protein sequence ID" value="KIC62719.1"/>
    <property type="molecule type" value="Genomic_DNA"/>
</dbReference>
<dbReference type="PANTHER" id="PTHR41252">
    <property type="entry name" value="BLR2505 PROTEIN"/>
    <property type="match status" value="1"/>
</dbReference>
<feature type="domain" description="SnoaL-like" evidence="2">
    <location>
        <begin position="33"/>
        <end position="136"/>
    </location>
</feature>
<name>A0A0B4CN85_9FLAO</name>
<keyword evidence="4" id="KW-1185">Reference proteome</keyword>
<sequence length="156" mass="17689">MKTTILILVISMLTGLSNQNVNAQTKKEIVSSAFDAWAQKGTSDVFDLLADNLEWRINGSTQWSKTYHSKQQFLDEVIIPLNKKLSVKIKPTVRNVYQDGNTVIVIWDGKATALDGKPYRSTYSWNMTFTDNKITHVEAFLDGQEFGDIMARIKID</sequence>
<keyword evidence="3" id="KW-0413">Isomerase</keyword>
<keyword evidence="1" id="KW-0732">Signal</keyword>
<dbReference type="PANTHER" id="PTHR41252:SF1">
    <property type="entry name" value="BLR2505 PROTEIN"/>
    <property type="match status" value="1"/>
</dbReference>